<accession>A0A2T9Z037</accession>
<protein>
    <submittedName>
        <fullName evidence="2">Uncharacterized protein</fullName>
    </submittedName>
</protein>
<evidence type="ECO:0000313" key="3">
    <source>
        <dbReference type="Proteomes" id="UP000245383"/>
    </source>
</evidence>
<feature type="region of interest" description="Disordered" evidence="1">
    <location>
        <begin position="64"/>
        <end position="105"/>
    </location>
</feature>
<reference evidence="2 3" key="1">
    <citation type="journal article" date="2018" name="MBio">
        <title>Comparative Genomics Reveals the Core Gene Toolbox for the Fungus-Insect Symbiosis.</title>
        <authorList>
            <person name="Wang Y."/>
            <person name="Stata M."/>
            <person name="Wang W."/>
            <person name="Stajich J.E."/>
            <person name="White M.M."/>
            <person name="Moncalvo J.M."/>
        </authorList>
    </citation>
    <scope>NUCLEOTIDE SEQUENCE [LARGE SCALE GENOMIC DNA]</scope>
    <source>
        <strain evidence="2 3">SWE-8-4</strain>
    </source>
</reference>
<dbReference type="OrthoDB" id="5554756at2759"/>
<sequence>MKNLKKVSKPDNLDYLDSGTLDMPETLSLVPEPISNKNFPPRSSLSNITSPASLSSDIAHNPKFLAQSNNSNESPELGYYPSNDSTQDPSILVSHHNDPNTTQYIEDPQKDDFLLNYIKQREIEKLFKKSVLLYSHVFTGDMPRININTFIDGPQALVLELKHSGAHTAILSWKFGSSKDKSLYFIDSTEDHRLADDQIQLPKNSSSVNSSNIDAVDTKSSEYLLVSTESDATVGGLDKVLDPKTLDYMSQHQNEISSSEDLLNSSGNITTEDLHSSIHKSSCLIDQNINNKKSQILKNEKITKTELQGTIANSNKLTDVVDECKLDSLHFIGVSNVKTSNPSNKNCSSAIVKKNENNISGLKLNQNDKPLNKPNDDSFILFNNDISKTPCNNKLYRKNSKFKDKSDSSNIEPKNLEKNSVLKSIDDKKHLLESPSLNLATTEYTGALNENRHKTKKNTKIKQNTQKLSLTLDKSKQIRKAASNIATKDNNFTLDNIIPDTTPTTLLQKSGNLKEKKITKAKYDNQRPKNQFNIQAQNKYINGYSNKTYNCSQDVVSANKISFKDAINIENKREIIHQTSVNPWFSTSNKTVRVAINSQAQISSTKSVSENVTNNFKQNFPADNINEKANKVDLPKQSTKMKVDHLKDKYTINEQNTNLSADSYGKDVFNSPERYKNNFLGNINKHQILKNNNLSKKNDNVDISIQKTKYEQWDNTNDVKTLQKDKQRILKKSQTWVGSTEKINYKNIINSKSLSSSNNNYVNISPQHPEPSNNKVELINPSVELLSDKRELCSTTSDDSKLCSNNTEFLIPQNPKKSQAKYNIFDTIPSFKNRNFASRSITDFDIATSRNQNYQELPFFNTTSNMSSISAGTLTYTPLPFLSENSLDHSSPYSPSLTNAENLNLRYRFGNHNDENRSGLLNNNIPKKIYPISYGDTFDILSPSHSHDSSSFLNTKTKIDSKIVPLGSSLPFPSNETLKLGGFNSLLDSELQNKNNPNNYTNHSPAIPNLLEINSNINLLQTHRSNFGSPYIQKDYNFDHDISNKNIKLAALKSQDNINYSSSAQNDFLDSYYSNMNYYPMQQKKSFGIPAKENFASNFSSLNRINKIQNNSGKYKNKLDIKESSNNSKDNNTRTRAFRKWAGLRTWISDLIKCPYKHRCDTWISIWISDTEPARRYAKSGFIEECPFCRNIAPEKN</sequence>
<name>A0A2T9Z037_9FUNG</name>
<dbReference type="Proteomes" id="UP000245383">
    <property type="component" value="Unassembled WGS sequence"/>
</dbReference>
<evidence type="ECO:0000313" key="2">
    <source>
        <dbReference type="EMBL" id="PVU97960.1"/>
    </source>
</evidence>
<proteinExistence type="predicted"/>
<feature type="region of interest" description="Disordered" evidence="1">
    <location>
        <begin position="1"/>
        <end position="51"/>
    </location>
</feature>
<evidence type="ECO:0000256" key="1">
    <source>
        <dbReference type="SAM" id="MobiDB-lite"/>
    </source>
</evidence>
<organism evidence="2 3">
    <name type="scientific">Smittium simulii</name>
    <dbReference type="NCBI Taxonomy" id="133385"/>
    <lineage>
        <taxon>Eukaryota</taxon>
        <taxon>Fungi</taxon>
        <taxon>Fungi incertae sedis</taxon>
        <taxon>Zoopagomycota</taxon>
        <taxon>Kickxellomycotina</taxon>
        <taxon>Harpellomycetes</taxon>
        <taxon>Harpellales</taxon>
        <taxon>Legeriomycetaceae</taxon>
        <taxon>Smittium</taxon>
    </lineage>
</organism>
<gene>
    <name evidence="2" type="ORF">BB561_000184</name>
</gene>
<dbReference type="AlphaFoldDB" id="A0A2T9Z037"/>
<dbReference type="EMBL" id="MBFR01000005">
    <property type="protein sequence ID" value="PVU97960.1"/>
    <property type="molecule type" value="Genomic_DNA"/>
</dbReference>
<keyword evidence="3" id="KW-1185">Reference proteome</keyword>
<feature type="compositionally biased region" description="Polar residues" evidence="1">
    <location>
        <begin position="35"/>
        <end position="51"/>
    </location>
</feature>
<comment type="caution">
    <text evidence="2">The sequence shown here is derived from an EMBL/GenBank/DDBJ whole genome shotgun (WGS) entry which is preliminary data.</text>
</comment>